<proteinExistence type="predicted"/>
<dbReference type="OrthoDB" id="2690797at2"/>
<reference evidence="1 2" key="1">
    <citation type="submission" date="2016-11" db="EMBL/GenBank/DDBJ databases">
        <title>Comparative genomics of Acidibacillus ferroxidans species.</title>
        <authorList>
            <person name="Oliveira G."/>
            <person name="Nunes G."/>
            <person name="Oliveira R."/>
            <person name="Araujo F."/>
            <person name="Salim A."/>
            <person name="Scholte L."/>
            <person name="Morais D."/>
            <person name="Nancucheo I."/>
            <person name="Johnson D.B."/>
            <person name="Grail B."/>
            <person name="Bittencourt J."/>
            <person name="Valadares R."/>
        </authorList>
    </citation>
    <scope>NUCLEOTIDE SEQUENCE [LARGE SCALE GENOMIC DNA]</scope>
    <source>
        <strain evidence="1 2">Y002</strain>
    </source>
</reference>
<dbReference type="Gene3D" id="3.30.420.380">
    <property type="match status" value="1"/>
</dbReference>
<dbReference type="RefSeq" id="WP_109429431.1">
    <property type="nucleotide sequence ID" value="NZ_MPDK01000002.1"/>
</dbReference>
<dbReference type="SUPFAM" id="SSF53067">
    <property type="entry name" value="Actin-like ATPase domain"/>
    <property type="match status" value="1"/>
</dbReference>
<evidence type="ECO:0000313" key="2">
    <source>
        <dbReference type="Proteomes" id="UP000245380"/>
    </source>
</evidence>
<gene>
    <name evidence="1" type="ORF">BM613_01730</name>
</gene>
<keyword evidence="2" id="KW-1185">Reference proteome</keyword>
<evidence type="ECO:0000313" key="1">
    <source>
        <dbReference type="EMBL" id="PWI58837.1"/>
    </source>
</evidence>
<dbReference type="EMBL" id="MPDK01000002">
    <property type="protein sequence ID" value="PWI58837.1"/>
    <property type="molecule type" value="Genomic_DNA"/>
</dbReference>
<dbReference type="Proteomes" id="UP000245380">
    <property type="component" value="Unassembled WGS sequence"/>
</dbReference>
<accession>A0A2U3DC16</accession>
<dbReference type="InterPro" id="IPR043129">
    <property type="entry name" value="ATPase_NBD"/>
</dbReference>
<organism evidence="1 2">
    <name type="scientific">Sulfoacidibacillus thermotolerans</name>
    <name type="common">Acidibacillus sulfuroxidans</name>
    <dbReference type="NCBI Taxonomy" id="1765684"/>
    <lineage>
        <taxon>Bacteria</taxon>
        <taxon>Bacillati</taxon>
        <taxon>Bacillota</taxon>
        <taxon>Bacilli</taxon>
        <taxon>Bacillales</taxon>
        <taxon>Alicyclobacillaceae</taxon>
        <taxon>Sulfoacidibacillus</taxon>
    </lineage>
</organism>
<comment type="caution">
    <text evidence="1">The sequence shown here is derived from an EMBL/GenBank/DDBJ whole genome shotgun (WGS) entry which is preliminary data.</text>
</comment>
<name>A0A2U3DC16_SULT2</name>
<evidence type="ECO:0008006" key="3">
    <source>
        <dbReference type="Google" id="ProtNLM"/>
    </source>
</evidence>
<sequence>MALLHLERPRSLPLGLDLNGDLFVVSELKFRSSKLLAQQELKKLVWRRLNEEGRWLDEEKRELFTETLAQVVKENHWKGRKVVVSAPSDHLLLRHLSLPSMSNRLLRLAVQTELTHSLQLPFEDPVYDFAVSSGNHVLSRQEGEQDIILLVLPREDVIRISDWIRAAGLRPIRMEPTLLAAQRMLGIKEVQSGLYAIVILRQYGAELGVFDRSDLIFLRQVQLLPADYGLYAESGIEESQLMGFASDMSHEIERSLNFFHYNVIQADSHIEHVYVFGSPFYASAVIAALQSRLEQTVQVISPQLGVLHMQSDADQKKSRGVHSAELLHGALVAAGLALSEVSQ</sequence>
<dbReference type="AlphaFoldDB" id="A0A2U3DC16"/>
<protein>
    <recommendedName>
        <fullName evidence="3">SHS2 domain-containing protein</fullName>
    </recommendedName>
</protein>